<evidence type="ECO:0000256" key="5">
    <source>
        <dbReference type="HAMAP-Rule" id="MF_00378"/>
    </source>
</evidence>
<gene>
    <name evidence="5" type="primary">xseA</name>
    <name evidence="8" type="ORF">NIES593_01900</name>
</gene>
<dbReference type="Pfam" id="PF13742">
    <property type="entry name" value="tRNA_anti_2"/>
    <property type="match status" value="1"/>
</dbReference>
<dbReference type="GO" id="GO:0008855">
    <property type="term" value="F:exodeoxyribonuclease VII activity"/>
    <property type="evidence" value="ECO:0007669"/>
    <property type="project" value="UniProtKB-UniRule"/>
</dbReference>
<evidence type="ECO:0000256" key="4">
    <source>
        <dbReference type="ARBA" id="ARBA00022839"/>
    </source>
</evidence>
<dbReference type="OrthoDB" id="9802795at2"/>
<evidence type="ECO:0000313" key="8">
    <source>
        <dbReference type="EMBL" id="OKH26820.1"/>
    </source>
</evidence>
<comment type="similarity">
    <text evidence="5">Belongs to the XseA family.</text>
</comment>
<keyword evidence="1 5" id="KW-0963">Cytoplasm</keyword>
<evidence type="ECO:0000259" key="7">
    <source>
        <dbReference type="Pfam" id="PF13742"/>
    </source>
</evidence>
<dbReference type="EMBL" id="MRCB01000001">
    <property type="protein sequence ID" value="OKH26820.1"/>
    <property type="molecule type" value="Genomic_DNA"/>
</dbReference>
<dbReference type="GO" id="GO:0006308">
    <property type="term" value="P:DNA catabolic process"/>
    <property type="evidence" value="ECO:0007669"/>
    <property type="project" value="UniProtKB-UniRule"/>
</dbReference>
<dbReference type="EC" id="3.1.11.6" evidence="5"/>
<feature type="domain" description="Exonuclease VII large subunit C-terminal" evidence="6">
    <location>
        <begin position="127"/>
        <end position="307"/>
    </location>
</feature>
<evidence type="ECO:0000256" key="2">
    <source>
        <dbReference type="ARBA" id="ARBA00022722"/>
    </source>
</evidence>
<comment type="catalytic activity">
    <reaction evidence="5">
        <text>Exonucleolytic cleavage in either 5'- to 3'- or 3'- to 5'-direction to yield nucleoside 5'-phosphates.</text>
        <dbReference type="EC" id="3.1.11.6"/>
    </reaction>
</comment>
<dbReference type="AlphaFoldDB" id="A0A1U7HT91"/>
<feature type="domain" description="OB-fold nucleic acid binding" evidence="7">
    <location>
        <begin position="8"/>
        <end position="101"/>
    </location>
</feature>
<dbReference type="PANTHER" id="PTHR30008:SF0">
    <property type="entry name" value="EXODEOXYRIBONUCLEASE 7 LARGE SUBUNIT"/>
    <property type="match status" value="1"/>
</dbReference>
<keyword evidence="3 5" id="KW-0378">Hydrolase</keyword>
<keyword evidence="9" id="KW-1185">Reference proteome</keyword>
<dbReference type="GO" id="GO:0005737">
    <property type="term" value="C:cytoplasm"/>
    <property type="evidence" value="ECO:0007669"/>
    <property type="project" value="UniProtKB-SubCell"/>
</dbReference>
<keyword evidence="2 5" id="KW-0540">Nuclease</keyword>
<dbReference type="InterPro" id="IPR003753">
    <property type="entry name" value="Exonuc_VII_L"/>
</dbReference>
<name>A0A1U7HT91_9CYAN</name>
<dbReference type="NCBIfam" id="TIGR00237">
    <property type="entry name" value="xseA"/>
    <property type="match status" value="1"/>
</dbReference>
<accession>A0A1U7HT91</accession>
<evidence type="ECO:0000313" key="9">
    <source>
        <dbReference type="Proteomes" id="UP000186868"/>
    </source>
</evidence>
<keyword evidence="4 5" id="KW-0269">Exonuclease</keyword>
<protein>
    <recommendedName>
        <fullName evidence="5">Exodeoxyribonuclease 7 large subunit</fullName>
        <ecNumber evidence="5">3.1.11.6</ecNumber>
    </recommendedName>
    <alternativeName>
        <fullName evidence="5">Exodeoxyribonuclease VII large subunit</fullName>
        <shortName evidence="5">Exonuclease VII large subunit</shortName>
    </alternativeName>
</protein>
<dbReference type="CDD" id="cd04489">
    <property type="entry name" value="ExoVII_LU_OBF"/>
    <property type="match status" value="1"/>
</dbReference>
<dbReference type="InterPro" id="IPR025824">
    <property type="entry name" value="OB-fold_nuc-bd_dom"/>
</dbReference>
<evidence type="ECO:0000259" key="6">
    <source>
        <dbReference type="Pfam" id="PF02601"/>
    </source>
</evidence>
<feature type="domain" description="Exonuclease VII large subunit C-terminal" evidence="6">
    <location>
        <begin position="313"/>
        <end position="375"/>
    </location>
</feature>
<sequence length="382" mass="42392">MSTARTAISVAELTAYIRDLLEGDRLLQQIVVAGEVSSLHEHSRGLFFTLCDPHEDAAIQCVVWNSLRSRLARQPQRGELLIVLGSLRLYPKRGEYRLTVFQAVAIGEGLQALQYQQLRSRLQAEGLFDLERKRPLPPYPQTIAVVTSPTAAAWGDIQRTLARRYPGLHILLSPATVQGIDAPDSIVEAIEKVNRDGRAEVLILARGGGAVEDLSCFNDERVARAIAQSKIPIITGIGHQRDESLADLVADFSAHTPTAAAETAVPLYSQLVIEHQQRVTALIEVCQRRIDLESKRLEQLETRLKRFPSTSPQLLQATARCQLLKQKLMALDPRAVLQRGYAVVREENDTIVRSSSNLATEQTLKIQLGRGVIKVKITEILQ</sequence>
<dbReference type="HAMAP" id="MF_00378">
    <property type="entry name" value="Exonuc_7_L"/>
    <property type="match status" value="1"/>
</dbReference>
<comment type="function">
    <text evidence="5">Bidirectionally degrades single-stranded DNA into large acid-insoluble oligonucleotides, which are then degraded further into small acid-soluble oligonucleotides.</text>
</comment>
<organism evidence="8 9">
    <name type="scientific">Hydrococcus rivularis NIES-593</name>
    <dbReference type="NCBI Taxonomy" id="1921803"/>
    <lineage>
        <taxon>Bacteria</taxon>
        <taxon>Bacillati</taxon>
        <taxon>Cyanobacteriota</taxon>
        <taxon>Cyanophyceae</taxon>
        <taxon>Pleurocapsales</taxon>
        <taxon>Hydrococcaceae</taxon>
        <taxon>Hydrococcus</taxon>
    </lineage>
</organism>
<comment type="subunit">
    <text evidence="5">Heterooligomer composed of large and small subunits.</text>
</comment>
<dbReference type="RefSeq" id="WP_073597950.1">
    <property type="nucleotide sequence ID" value="NZ_MRCB01000001.1"/>
</dbReference>
<reference evidence="8 9" key="1">
    <citation type="submission" date="2016-11" db="EMBL/GenBank/DDBJ databases">
        <title>Draft Genome Sequences of Nine Cyanobacterial Strains from Diverse Habitats.</title>
        <authorList>
            <person name="Zhu T."/>
            <person name="Hou S."/>
            <person name="Lu X."/>
            <person name="Hess W.R."/>
        </authorList>
    </citation>
    <scope>NUCLEOTIDE SEQUENCE [LARGE SCALE GENOMIC DNA]</scope>
    <source>
        <strain evidence="8 9">NIES-593</strain>
    </source>
</reference>
<comment type="caution">
    <text evidence="8">The sequence shown here is derived from an EMBL/GenBank/DDBJ whole genome shotgun (WGS) entry which is preliminary data.</text>
</comment>
<dbReference type="GO" id="GO:0009318">
    <property type="term" value="C:exodeoxyribonuclease VII complex"/>
    <property type="evidence" value="ECO:0007669"/>
    <property type="project" value="UniProtKB-UniRule"/>
</dbReference>
<comment type="subcellular location">
    <subcellularLocation>
        <location evidence="5">Cytoplasm</location>
    </subcellularLocation>
</comment>
<dbReference type="GO" id="GO:0003676">
    <property type="term" value="F:nucleic acid binding"/>
    <property type="evidence" value="ECO:0007669"/>
    <property type="project" value="InterPro"/>
</dbReference>
<evidence type="ECO:0000256" key="3">
    <source>
        <dbReference type="ARBA" id="ARBA00022801"/>
    </source>
</evidence>
<dbReference type="PANTHER" id="PTHR30008">
    <property type="entry name" value="EXODEOXYRIBONUCLEASE 7 LARGE SUBUNIT"/>
    <property type="match status" value="1"/>
</dbReference>
<dbReference type="STRING" id="1921803.NIES593_01900"/>
<dbReference type="Pfam" id="PF02601">
    <property type="entry name" value="Exonuc_VII_L"/>
    <property type="match status" value="2"/>
</dbReference>
<dbReference type="InterPro" id="IPR020579">
    <property type="entry name" value="Exonuc_VII_lsu_C"/>
</dbReference>
<proteinExistence type="inferred from homology"/>
<dbReference type="Proteomes" id="UP000186868">
    <property type="component" value="Unassembled WGS sequence"/>
</dbReference>
<evidence type="ECO:0000256" key="1">
    <source>
        <dbReference type="ARBA" id="ARBA00022490"/>
    </source>
</evidence>